<name>A0A6S6VZY9_9PLEO</name>
<evidence type="ECO:0000313" key="2">
    <source>
        <dbReference type="EMBL" id="CAE7031439.1"/>
    </source>
</evidence>
<dbReference type="AlphaFoldDB" id="A0A6S6VZY9"/>
<evidence type="ECO:0000256" key="1">
    <source>
        <dbReference type="SAM" id="MobiDB-lite"/>
    </source>
</evidence>
<feature type="region of interest" description="Disordered" evidence="1">
    <location>
        <begin position="34"/>
        <end position="119"/>
    </location>
</feature>
<dbReference type="Proteomes" id="UP000472372">
    <property type="component" value="Chromosome 4"/>
</dbReference>
<evidence type="ECO:0000313" key="3">
    <source>
        <dbReference type="Proteomes" id="UP000472372"/>
    </source>
</evidence>
<dbReference type="EMBL" id="HG992980">
    <property type="protein sequence ID" value="CAE7031439.1"/>
    <property type="molecule type" value="Genomic_DNA"/>
</dbReference>
<accession>A0A6S6VZY9</accession>
<sequence>MTPLNLGQSELELRPQSRTLTLFIDCISSNQTHRIKKDTASPNMNTPMKASPDCQRFNEPDTKDNPREDAVLASNAAKDETDVAQTTKKNSDENSDLLSNSEQIDKSIGKSKKLGTEDAASNKLPDQTFLKRLAADVASELSFWYTKHNGAYMIISEDAGVPGAAAKGSPSTPNANVLVVGPEATNGSTRILNIVNVKLRKNSMSSTGSSDSV</sequence>
<reference evidence="2" key="1">
    <citation type="submission" date="2021-02" db="EMBL/GenBank/DDBJ databases">
        <authorList>
            <person name="Syme A R."/>
            <person name="Syme A R."/>
            <person name="Moolhuijzen P."/>
        </authorList>
    </citation>
    <scope>NUCLEOTIDE SEQUENCE</scope>
    <source>
        <strain evidence="2">W1-1</strain>
    </source>
</reference>
<proteinExistence type="predicted"/>
<organism evidence="2 3">
    <name type="scientific">Pyrenophora teres f. teres</name>
    <dbReference type="NCBI Taxonomy" id="97479"/>
    <lineage>
        <taxon>Eukaryota</taxon>
        <taxon>Fungi</taxon>
        <taxon>Dikarya</taxon>
        <taxon>Ascomycota</taxon>
        <taxon>Pezizomycotina</taxon>
        <taxon>Dothideomycetes</taxon>
        <taxon>Pleosporomycetidae</taxon>
        <taxon>Pleosporales</taxon>
        <taxon>Pleosporineae</taxon>
        <taxon>Pleosporaceae</taxon>
        <taxon>Pyrenophora</taxon>
    </lineage>
</organism>
<feature type="compositionally biased region" description="Basic and acidic residues" evidence="1">
    <location>
        <begin position="56"/>
        <end position="70"/>
    </location>
</feature>
<protein>
    <submittedName>
        <fullName evidence="2">Uncharacterized protein</fullName>
    </submittedName>
</protein>
<gene>
    <name evidence="2" type="ORF">PTTW11_04800</name>
</gene>